<evidence type="ECO:0008006" key="3">
    <source>
        <dbReference type="Google" id="ProtNLM"/>
    </source>
</evidence>
<accession>A0ABQ1KDM9</accession>
<reference evidence="2" key="1">
    <citation type="journal article" date="2019" name="Int. J. Syst. Evol. Microbiol.">
        <title>The Global Catalogue of Microorganisms (GCM) 10K type strain sequencing project: providing services to taxonomists for standard genome sequencing and annotation.</title>
        <authorList>
            <consortium name="The Broad Institute Genomics Platform"/>
            <consortium name="The Broad Institute Genome Sequencing Center for Infectious Disease"/>
            <person name="Wu L."/>
            <person name="Ma J."/>
        </authorList>
    </citation>
    <scope>NUCLEOTIDE SEQUENCE [LARGE SCALE GENOMIC DNA]</scope>
    <source>
        <strain evidence="2">CGMCC 1.15341</strain>
    </source>
</reference>
<dbReference type="PANTHER" id="PTHR31240:SF0">
    <property type="entry name" value="MATERNAL EFFECT EMBRYO ARREST 18"/>
    <property type="match status" value="1"/>
</dbReference>
<dbReference type="Gene3D" id="3.40.50.10680">
    <property type="entry name" value="CofD-like domains"/>
    <property type="match status" value="1"/>
</dbReference>
<dbReference type="SUPFAM" id="SSF142338">
    <property type="entry name" value="CofD-like"/>
    <property type="match status" value="1"/>
</dbReference>
<dbReference type="PANTHER" id="PTHR31240">
    <property type="entry name" value="MATERNAL EFFECT EMBRYO ARREST 18"/>
    <property type="match status" value="1"/>
</dbReference>
<dbReference type="EMBL" id="BMIJ01000003">
    <property type="protein sequence ID" value="GGB92362.1"/>
    <property type="molecule type" value="Genomic_DNA"/>
</dbReference>
<keyword evidence="2" id="KW-1185">Reference proteome</keyword>
<name>A0ABQ1KDM9_9GAMM</name>
<dbReference type="NCBIfam" id="TIGR04357">
    <property type="entry name" value="CofD_rel_GAK"/>
    <property type="match status" value="1"/>
</dbReference>
<dbReference type="InterPro" id="IPR002882">
    <property type="entry name" value="CofD"/>
</dbReference>
<protein>
    <recommendedName>
        <fullName evidence="3">CofD-related protein of GAK system</fullName>
    </recommendedName>
</protein>
<organism evidence="1 2">
    <name type="scientific">Marinobacterium zhoushanense</name>
    <dbReference type="NCBI Taxonomy" id="1679163"/>
    <lineage>
        <taxon>Bacteria</taxon>
        <taxon>Pseudomonadati</taxon>
        <taxon>Pseudomonadota</taxon>
        <taxon>Gammaproteobacteria</taxon>
        <taxon>Oceanospirillales</taxon>
        <taxon>Oceanospirillaceae</taxon>
        <taxon>Marinobacterium</taxon>
    </lineage>
</organism>
<dbReference type="InterPro" id="IPR038136">
    <property type="entry name" value="CofD-like_dom_sf"/>
</dbReference>
<sequence>MVKVRVTRSLSIPDPLVVSRCRKIPELGPRVLFFSGGSALTGLSRTLKNYTHNSIHLVTPFDSGGSSAKLRAAFGMPAIGDLRSRLMALADETVLGHPEIFELFTYRLPKEQPQEILLDRLHGMAAGKDPLVAAILNPMRRLICNNLGYFLDAMPDDFDLSGASIGNLILAGGYINNHRDLEPILFLFSKLVNVQGTVRAIVDDDLHLKAELEDGSLVVGQHRLTGKEVPRLQSSIRTLSLCESLSEPVDATAQVRGRNRQLIEGADLICYPQGSFYSSLIANLLPTGVGRSIAQNDGPKIFIPNQGADPEQLGMTLADSIEKLVRYLKRDDPDNLRVSDLLNFVIVDSRSGQYPGGIPYGLLDSLGIQVIDLELIRSSADGYYDNERLVAALLSLCR</sequence>
<evidence type="ECO:0000313" key="1">
    <source>
        <dbReference type="EMBL" id="GGB92362.1"/>
    </source>
</evidence>
<dbReference type="Pfam" id="PF01933">
    <property type="entry name" value="CofD"/>
    <property type="match status" value="1"/>
</dbReference>
<gene>
    <name evidence="1" type="ORF">GCM10011352_18030</name>
</gene>
<evidence type="ECO:0000313" key="2">
    <source>
        <dbReference type="Proteomes" id="UP000629025"/>
    </source>
</evidence>
<proteinExistence type="predicted"/>
<comment type="caution">
    <text evidence="1">The sequence shown here is derived from an EMBL/GenBank/DDBJ whole genome shotgun (WGS) entry which is preliminary data.</text>
</comment>
<dbReference type="InterPro" id="IPR027591">
    <property type="entry name" value="CofD-rel_GAK"/>
</dbReference>
<dbReference type="RefSeq" id="WP_188747454.1">
    <property type="nucleotide sequence ID" value="NZ_BMIJ01000003.1"/>
</dbReference>
<dbReference type="CDD" id="cd07187">
    <property type="entry name" value="YvcK_like"/>
    <property type="match status" value="1"/>
</dbReference>
<dbReference type="Proteomes" id="UP000629025">
    <property type="component" value="Unassembled WGS sequence"/>
</dbReference>